<accession>A0ABT7HMP8</accession>
<sequence>MISVVIDEILSICYLPENLDINFSISQDDAQKIYISKTKCILFSFKNTKNINLIGLEQAVRFLEFLGKKTQKQIGFCEYDKDVFNFILKNRKILNFSLFQSEKIARLFFENLAKRVAVLEPKKELRDEIFLTLSSRQKCVYAPKNPKNFNKNIENFSDTITPLTILNTQKFDEIYERDTAVIYSVKGLIDSDFVASFSYKHYTALIHAGFRFFAFDVECSGAFGLSAAKFLSKISSIGREYGVLISVCGVKKLNISAKIYKILTDLHIFFYPSLDAFLNDDSVVYVDEKVDFSPKHITKQLGLFVPKIIKESVNSLDFVFNKEVFYEQIKVSNYEINQDLEISSGVLSFYGDIDFRLVLSLDKALLDELSKGFFDDESEHMLSLYGLLNIISSKITALFASKNLNLEVAMPKFYLGENYFDTTSVGALVDFFIDEKAGAIFVSS</sequence>
<evidence type="ECO:0000313" key="2">
    <source>
        <dbReference type="EMBL" id="MDL0088200.1"/>
    </source>
</evidence>
<proteinExistence type="predicted"/>
<keyword evidence="3" id="KW-1185">Reference proteome</keyword>
<evidence type="ECO:0000256" key="1">
    <source>
        <dbReference type="ARBA" id="ARBA00022500"/>
    </source>
</evidence>
<evidence type="ECO:0008006" key="4">
    <source>
        <dbReference type="Google" id="ProtNLM"/>
    </source>
</evidence>
<reference evidence="2" key="1">
    <citation type="submission" date="2022-08" db="EMBL/GenBank/DDBJ databases">
        <authorList>
            <person name="Wang H."/>
        </authorList>
    </citation>
    <scope>NUCLEOTIDE SEQUENCE</scope>
    <source>
        <strain evidence="2">PS10</strain>
    </source>
</reference>
<organism evidence="2 3">
    <name type="scientific">Campylobacter gastrosuis</name>
    <dbReference type="NCBI Taxonomy" id="2974576"/>
    <lineage>
        <taxon>Bacteria</taxon>
        <taxon>Pseudomonadati</taxon>
        <taxon>Campylobacterota</taxon>
        <taxon>Epsilonproteobacteria</taxon>
        <taxon>Campylobacterales</taxon>
        <taxon>Campylobacteraceae</taxon>
        <taxon>Campylobacter</taxon>
    </lineage>
</organism>
<comment type="caution">
    <text evidence="2">The sequence shown here is derived from an EMBL/GenBank/DDBJ whole genome shotgun (WGS) entry which is preliminary data.</text>
</comment>
<evidence type="ECO:0000313" key="3">
    <source>
        <dbReference type="Proteomes" id="UP001173801"/>
    </source>
</evidence>
<dbReference type="EMBL" id="JANURM010000002">
    <property type="protein sequence ID" value="MDL0088200.1"/>
    <property type="molecule type" value="Genomic_DNA"/>
</dbReference>
<dbReference type="RefSeq" id="WP_284936855.1">
    <property type="nucleotide sequence ID" value="NZ_JANURM010000002.1"/>
</dbReference>
<reference evidence="2" key="2">
    <citation type="journal article" date="2023" name="Microorganisms">
        <title>Isolation and Genomic Characteristics of Cat-Borne Campylobacter felis sp. nov. and Sheep-Borne Campylobacter ovis sp. nov.</title>
        <authorList>
            <person name="Wang H."/>
            <person name="Li Y."/>
            <person name="Gu Y."/>
            <person name="Zhou G."/>
            <person name="Chen X."/>
            <person name="Zhang X."/>
            <person name="Shao Z."/>
            <person name="Zhang J."/>
            <person name="Zhang M."/>
        </authorList>
    </citation>
    <scope>NUCLEOTIDE SEQUENCE</scope>
    <source>
        <strain evidence="2">PS10</strain>
    </source>
</reference>
<keyword evidence="1" id="KW-0145">Chemotaxis</keyword>
<name>A0ABT7HMP8_9BACT</name>
<dbReference type="InterPro" id="IPR028976">
    <property type="entry name" value="CheC-like_sf"/>
</dbReference>
<dbReference type="Proteomes" id="UP001173801">
    <property type="component" value="Unassembled WGS sequence"/>
</dbReference>
<dbReference type="SUPFAM" id="SSF103039">
    <property type="entry name" value="CheC-like"/>
    <property type="match status" value="1"/>
</dbReference>
<protein>
    <recommendedName>
        <fullName evidence="4">STAS domain-containing protein</fullName>
    </recommendedName>
</protein>
<gene>
    <name evidence="2" type="ORF">NYG85_02260</name>
</gene>